<organism evidence="1 2">
    <name type="scientific">Triplophysa rosa</name>
    <name type="common">Cave loach</name>
    <dbReference type="NCBI Taxonomy" id="992332"/>
    <lineage>
        <taxon>Eukaryota</taxon>
        <taxon>Metazoa</taxon>
        <taxon>Chordata</taxon>
        <taxon>Craniata</taxon>
        <taxon>Vertebrata</taxon>
        <taxon>Euteleostomi</taxon>
        <taxon>Actinopterygii</taxon>
        <taxon>Neopterygii</taxon>
        <taxon>Teleostei</taxon>
        <taxon>Ostariophysi</taxon>
        <taxon>Cypriniformes</taxon>
        <taxon>Nemacheilidae</taxon>
        <taxon>Triplophysa</taxon>
    </lineage>
</organism>
<protein>
    <submittedName>
        <fullName evidence="1">Uncharacterized protein</fullName>
    </submittedName>
</protein>
<comment type="caution">
    <text evidence="1">The sequence shown here is derived from an EMBL/GenBank/DDBJ whole genome shotgun (WGS) entry which is preliminary data.</text>
</comment>
<evidence type="ECO:0000313" key="1">
    <source>
        <dbReference type="EMBL" id="KAI7801657.1"/>
    </source>
</evidence>
<dbReference type="AlphaFoldDB" id="A0A9W7TQK2"/>
<sequence length="246" mass="27029">IYLLIAYAQMSLMGGCAQEVLLILGGARRRRTGGTMRETWEGAGQKCMTTGPPVHEMGRCVGPASVRPVDLQVCRAVLCSLSPQSPRDPWEPFFTTHFQRPPSLPPHAERPVFGRGCGGSLRMEGGCNKLNGVEKETERPRRDICGHPGPAPLFYPRIPGALRCGKVIKLLSKLLYVMINRSTAPLDIKNTIGRGGDVVGRGWWCRGSWVNETGAVPWWVETERGIVGSCERMCVQRSQEEPMAGC</sequence>
<gene>
    <name evidence="1" type="ORF">IRJ41_017546</name>
</gene>
<proteinExistence type="predicted"/>
<dbReference type="Proteomes" id="UP001059041">
    <property type="component" value="Linkage Group LG13"/>
</dbReference>
<keyword evidence="2" id="KW-1185">Reference proteome</keyword>
<reference evidence="1" key="1">
    <citation type="submission" date="2021-02" db="EMBL/GenBank/DDBJ databases">
        <title>Comparative genomics reveals that relaxation of natural selection precedes convergent phenotypic evolution of cavefish.</title>
        <authorList>
            <person name="Peng Z."/>
        </authorList>
    </citation>
    <scope>NUCLEOTIDE SEQUENCE</scope>
    <source>
        <tissue evidence="1">Muscle</tissue>
    </source>
</reference>
<name>A0A9W7TQK2_TRIRA</name>
<accession>A0A9W7TQK2</accession>
<evidence type="ECO:0000313" key="2">
    <source>
        <dbReference type="Proteomes" id="UP001059041"/>
    </source>
</evidence>
<feature type="non-terminal residue" evidence="1">
    <location>
        <position position="246"/>
    </location>
</feature>
<dbReference type="EMBL" id="JAFHDT010000013">
    <property type="protein sequence ID" value="KAI7801657.1"/>
    <property type="molecule type" value="Genomic_DNA"/>
</dbReference>